<protein>
    <submittedName>
        <fullName evidence="1">BgTH12-04226</fullName>
    </submittedName>
</protein>
<dbReference type="EMBL" id="CAJHIT010000002">
    <property type="protein sequence ID" value="CAD6500123.1"/>
    <property type="molecule type" value="Genomic_DNA"/>
</dbReference>
<organism evidence="1 2">
    <name type="scientific">Blumeria graminis f. sp. triticale</name>
    <dbReference type="NCBI Taxonomy" id="1689686"/>
    <lineage>
        <taxon>Eukaryota</taxon>
        <taxon>Fungi</taxon>
        <taxon>Dikarya</taxon>
        <taxon>Ascomycota</taxon>
        <taxon>Pezizomycotina</taxon>
        <taxon>Leotiomycetes</taxon>
        <taxon>Erysiphales</taxon>
        <taxon>Erysiphaceae</taxon>
        <taxon>Blumeria</taxon>
    </lineage>
</organism>
<dbReference type="Proteomes" id="UP000683417">
    <property type="component" value="Unassembled WGS sequence"/>
</dbReference>
<evidence type="ECO:0000313" key="2">
    <source>
        <dbReference type="Proteomes" id="UP000683417"/>
    </source>
</evidence>
<accession>A0A9W4GD65</accession>
<comment type="caution">
    <text evidence="1">The sequence shown here is derived from an EMBL/GenBank/DDBJ whole genome shotgun (WGS) entry which is preliminary data.</text>
</comment>
<name>A0A9W4GD65_BLUGR</name>
<proteinExistence type="predicted"/>
<reference evidence="1" key="1">
    <citation type="submission" date="2020-10" db="EMBL/GenBank/DDBJ databases">
        <authorList>
            <person name="Muller C M."/>
        </authorList>
    </citation>
    <scope>NUCLEOTIDE SEQUENCE</scope>
    <source>
        <strain evidence="1">THUN-12</strain>
    </source>
</reference>
<evidence type="ECO:0000313" key="1">
    <source>
        <dbReference type="EMBL" id="CAD6500123.1"/>
    </source>
</evidence>
<dbReference type="AlphaFoldDB" id="A0A9W4GD65"/>
<sequence length="22" mass="2469">MEKRILAHLIVLRSAAFLDSKG</sequence>
<gene>
    <name evidence="1" type="ORF">BGTH12_LOCUS1481</name>
</gene>